<dbReference type="GeneID" id="80550546"/>
<evidence type="ECO:0000313" key="4">
    <source>
        <dbReference type="EMBL" id="QDM39001.1"/>
    </source>
</evidence>
<protein>
    <submittedName>
        <fullName evidence="4">Nucleocapsid protein</fullName>
    </submittedName>
</protein>
<dbReference type="Pfam" id="PF25629">
    <property type="entry name" value="Fimo_NCAP"/>
    <property type="match status" value="1"/>
</dbReference>
<name>A0A515L4L7_9VIRU</name>
<dbReference type="KEGG" id="vg:80550546"/>
<keyword evidence="2" id="KW-0167">Capsid protein</keyword>
<reference evidence="4" key="1">
    <citation type="journal article" date="2019" name="Front. Microbiol.">
        <title>Identification and Characterization of a Novel Emaravirus Associated With Jujube (Ziziphus jujuba Mill.) Yellow Mottle Disease.</title>
        <authorList>
            <person name="Yang C."/>
            <person name="Zhang S."/>
            <person name="Han T."/>
            <person name="Fu J."/>
            <person name="Di Serio F."/>
            <person name="Cao M."/>
        </authorList>
    </citation>
    <scope>NUCLEOTIDE SEQUENCE</scope>
    <source>
        <strain evidence="4">JYMaV1</strain>
    </source>
</reference>
<dbReference type="SMR" id="A0A515L4L7"/>
<dbReference type="EMBL" id="MK305896">
    <property type="protein sequence ID" value="QDM39001.1"/>
    <property type="molecule type" value="Genomic_RNA"/>
</dbReference>
<dbReference type="RefSeq" id="YP_010840075.1">
    <property type="nucleotide sequence ID" value="NC_078390.1"/>
</dbReference>
<keyword evidence="3" id="KW-0946">Virion</keyword>
<dbReference type="InterPro" id="IPR057839">
    <property type="entry name" value="Fimo_NCAP"/>
</dbReference>
<comment type="subcellular location">
    <subcellularLocation>
        <location evidence="1">Virion</location>
    </subcellularLocation>
</comment>
<evidence type="ECO:0000256" key="2">
    <source>
        <dbReference type="ARBA" id="ARBA00022561"/>
    </source>
</evidence>
<evidence type="ECO:0000313" key="5">
    <source>
        <dbReference type="Proteomes" id="UP000678325"/>
    </source>
</evidence>
<keyword evidence="4" id="KW-0543">Viral nucleoprotein</keyword>
<dbReference type="Proteomes" id="UP000678325">
    <property type="component" value="Genome"/>
</dbReference>
<proteinExistence type="predicted"/>
<evidence type="ECO:0000256" key="3">
    <source>
        <dbReference type="ARBA" id="ARBA00022844"/>
    </source>
</evidence>
<evidence type="ECO:0000256" key="1">
    <source>
        <dbReference type="ARBA" id="ARBA00004328"/>
    </source>
</evidence>
<organism evidence="4 5">
    <name type="scientific">Jujube yellow mottle-associated virus</name>
    <dbReference type="NCBI Taxonomy" id="2595002"/>
    <lineage>
        <taxon>Viruses</taxon>
        <taxon>Riboviria</taxon>
        <taxon>Orthornavirae</taxon>
        <taxon>Negarnaviricota</taxon>
        <taxon>Polyploviricotina</taxon>
        <taxon>Bunyaviricetes</taxon>
        <taxon>Elliovirales</taxon>
        <taxon>Fimoviridae</taxon>
        <taxon>Emaravirus</taxon>
        <taxon>Emaravirus ziziphi</taxon>
    </lineage>
</organism>
<accession>A0A515L4L7</accession>
<sequence>MASMASKNKASTSQKNETSIIDQKSMVMDGKVYNISDVKNGITSGFNNNSGLKAVEPELLNFTQLGNSIDSFNLKDCVLTSNFKIDVAYKCITNSLAMNNAKKANKIQKAKLSDVTYFIVPKVKPGAIKNVVSYNRFMAICIAAIRVNITKNIYSWEKNEYVGVNVENHSVPEGVGNKLALACGFGEDHDLYWFYASGFEFTFEFYPIEVICCVLMRIENAESFKLDRMDKLDLVKNLASQIAKKGQLEQVMADIGTENIRKKYNEYNNERTDQLGIRRAKDTLDMLTDMLKKF</sequence>
<keyword evidence="5" id="KW-1185">Reference proteome</keyword>
<dbReference type="GO" id="GO:0019013">
    <property type="term" value="C:viral nucleocapsid"/>
    <property type="evidence" value="ECO:0007669"/>
    <property type="project" value="UniProtKB-KW"/>
</dbReference>